<comment type="caution">
    <text evidence="7">The sequence shown here is derived from an EMBL/GenBank/DDBJ whole genome shotgun (WGS) entry which is preliminary data.</text>
</comment>
<evidence type="ECO:0000256" key="1">
    <source>
        <dbReference type="ARBA" id="ARBA00000085"/>
    </source>
</evidence>
<evidence type="ECO:0000256" key="3">
    <source>
        <dbReference type="ARBA" id="ARBA00022777"/>
    </source>
</evidence>
<dbReference type="SMART" id="SM00100">
    <property type="entry name" value="cNMP"/>
    <property type="match status" value="1"/>
</dbReference>
<dbReference type="EC" id="2.7.13.3" evidence="2"/>
<dbReference type="InterPro" id="IPR005467">
    <property type="entry name" value="His_kinase_dom"/>
</dbReference>
<gene>
    <name evidence="7" type="ORF">Krac_0985</name>
</gene>
<evidence type="ECO:0000313" key="8">
    <source>
        <dbReference type="Proteomes" id="UP000004508"/>
    </source>
</evidence>
<dbReference type="PROSITE" id="PS50109">
    <property type="entry name" value="HIS_KIN"/>
    <property type="match status" value="1"/>
</dbReference>
<dbReference type="Gene3D" id="3.30.565.10">
    <property type="entry name" value="Histidine kinase-like ATPase, C-terminal domain"/>
    <property type="match status" value="1"/>
</dbReference>
<dbReference type="CDD" id="cd00038">
    <property type="entry name" value="CAP_ED"/>
    <property type="match status" value="1"/>
</dbReference>
<sequence length="464" mass="51128">MLMPATLHTIPLFASLPDDLTQWVIEHSSEVTLQDGELLFAEGHPADNFFVVLAGGLQVTKLIGGRAVVLARHQSGAFTGEVPLLTGTPYIASAHAVGTTHLLCITAADFDEMLGKCTSIMRRLFAAMAQRIHNTETRVQQSEKLSGLGKLSAGLAHELNNPAAASHRAAGQLRTTLQEMLTADQTLHQQLTPRQWALLADIQQVASTQQTVQVRLDTLTQSTREETLTTWLEDQRLSEAWELAATFVEAGLETAHFERLAEEVAHDLLQPALTWLAATLTANDLLTQVEQSTTRISALVKAVKEYSYMDRAQLQEVDIHDGLENTLTILGHKLRGHINVIRAYDRHLPRLTVYGSELNQVWTNLLDNAIDALQGHGQITISTWQDGAFVCVEIVDNGPGIPQDIQTRIFEPFFTTKEIGKGTGLGLDIAYRIIVTDHHGDLTLTSRPGETRFRVSLPLNSKQK</sequence>
<dbReference type="InterPro" id="IPR018490">
    <property type="entry name" value="cNMP-bd_dom_sf"/>
</dbReference>
<dbReference type="EMBL" id="ADVG01000005">
    <property type="protein sequence ID" value="EFH80393.1"/>
    <property type="molecule type" value="Genomic_DNA"/>
</dbReference>
<name>D6U5Y2_KTERA</name>
<evidence type="ECO:0000259" key="5">
    <source>
        <dbReference type="PROSITE" id="PS50042"/>
    </source>
</evidence>
<dbReference type="Gene3D" id="2.60.120.10">
    <property type="entry name" value="Jelly Rolls"/>
    <property type="match status" value="1"/>
</dbReference>
<dbReference type="Proteomes" id="UP000004508">
    <property type="component" value="Unassembled WGS sequence"/>
</dbReference>
<keyword evidence="8" id="KW-1185">Reference proteome</keyword>
<organism evidence="7 8">
    <name type="scientific">Ktedonobacter racemifer DSM 44963</name>
    <dbReference type="NCBI Taxonomy" id="485913"/>
    <lineage>
        <taxon>Bacteria</taxon>
        <taxon>Bacillati</taxon>
        <taxon>Chloroflexota</taxon>
        <taxon>Ktedonobacteria</taxon>
        <taxon>Ktedonobacterales</taxon>
        <taxon>Ktedonobacteraceae</taxon>
        <taxon>Ktedonobacter</taxon>
    </lineage>
</organism>
<accession>D6U5Y2</accession>
<evidence type="ECO:0000259" key="6">
    <source>
        <dbReference type="PROSITE" id="PS50109"/>
    </source>
</evidence>
<keyword evidence="3 7" id="KW-0418">Kinase</keyword>
<dbReference type="Gene3D" id="1.10.287.130">
    <property type="match status" value="1"/>
</dbReference>
<evidence type="ECO:0000313" key="7">
    <source>
        <dbReference type="EMBL" id="EFH80393.1"/>
    </source>
</evidence>
<dbReference type="SMART" id="SM00387">
    <property type="entry name" value="HATPase_c"/>
    <property type="match status" value="1"/>
</dbReference>
<keyword evidence="3 7" id="KW-0808">Transferase</keyword>
<dbReference type="PRINTS" id="PR00344">
    <property type="entry name" value="BCTRLSENSOR"/>
</dbReference>
<dbReference type="eggNOG" id="COG4191">
    <property type="taxonomic scope" value="Bacteria"/>
</dbReference>
<feature type="domain" description="Cyclic nucleotide-binding" evidence="5">
    <location>
        <begin position="12"/>
        <end position="131"/>
    </location>
</feature>
<dbReference type="Pfam" id="PF02518">
    <property type="entry name" value="HATPase_c"/>
    <property type="match status" value="1"/>
</dbReference>
<dbReference type="InterPro" id="IPR000595">
    <property type="entry name" value="cNMP-bd_dom"/>
</dbReference>
<dbReference type="SUPFAM" id="SSF51206">
    <property type="entry name" value="cAMP-binding domain-like"/>
    <property type="match status" value="1"/>
</dbReference>
<dbReference type="InterPro" id="IPR014710">
    <property type="entry name" value="RmlC-like_jellyroll"/>
</dbReference>
<protein>
    <recommendedName>
        <fullName evidence="2">histidine kinase</fullName>
        <ecNumber evidence="2">2.7.13.3</ecNumber>
    </recommendedName>
</protein>
<dbReference type="InterPro" id="IPR003594">
    <property type="entry name" value="HATPase_dom"/>
</dbReference>
<dbReference type="PANTHER" id="PTHR43065">
    <property type="entry name" value="SENSOR HISTIDINE KINASE"/>
    <property type="match status" value="1"/>
</dbReference>
<dbReference type="InParanoid" id="D6U5Y2"/>
<dbReference type="SUPFAM" id="SSF55874">
    <property type="entry name" value="ATPase domain of HSP90 chaperone/DNA topoisomerase II/histidine kinase"/>
    <property type="match status" value="1"/>
</dbReference>
<dbReference type="Pfam" id="PF00027">
    <property type="entry name" value="cNMP_binding"/>
    <property type="match status" value="1"/>
</dbReference>
<dbReference type="STRING" id="485913.Krac_0985"/>
<dbReference type="PROSITE" id="PS50042">
    <property type="entry name" value="CNMP_BINDING_3"/>
    <property type="match status" value="1"/>
</dbReference>
<dbReference type="GO" id="GO:0004673">
    <property type="term" value="F:protein histidine kinase activity"/>
    <property type="evidence" value="ECO:0007669"/>
    <property type="project" value="UniProtKB-EC"/>
</dbReference>
<proteinExistence type="predicted"/>
<comment type="catalytic activity">
    <reaction evidence="1">
        <text>ATP + protein L-histidine = ADP + protein N-phospho-L-histidine.</text>
        <dbReference type="EC" id="2.7.13.3"/>
    </reaction>
</comment>
<dbReference type="InterPro" id="IPR036890">
    <property type="entry name" value="HATPase_C_sf"/>
</dbReference>
<keyword evidence="4" id="KW-0902">Two-component regulatory system</keyword>
<dbReference type="AlphaFoldDB" id="D6U5Y2"/>
<reference evidence="7 8" key="1">
    <citation type="journal article" date="2011" name="Stand. Genomic Sci.">
        <title>Non-contiguous finished genome sequence and contextual data of the filamentous soil bacterium Ktedonobacter racemifer type strain (SOSP1-21).</title>
        <authorList>
            <person name="Chang Y.J."/>
            <person name="Land M."/>
            <person name="Hauser L."/>
            <person name="Chertkov O."/>
            <person name="Del Rio T.G."/>
            <person name="Nolan M."/>
            <person name="Copeland A."/>
            <person name="Tice H."/>
            <person name="Cheng J.F."/>
            <person name="Lucas S."/>
            <person name="Han C."/>
            <person name="Goodwin L."/>
            <person name="Pitluck S."/>
            <person name="Ivanova N."/>
            <person name="Ovchinikova G."/>
            <person name="Pati A."/>
            <person name="Chen A."/>
            <person name="Palaniappan K."/>
            <person name="Mavromatis K."/>
            <person name="Liolios K."/>
            <person name="Brettin T."/>
            <person name="Fiebig A."/>
            <person name="Rohde M."/>
            <person name="Abt B."/>
            <person name="Goker M."/>
            <person name="Detter J.C."/>
            <person name="Woyke T."/>
            <person name="Bristow J."/>
            <person name="Eisen J.A."/>
            <person name="Markowitz V."/>
            <person name="Hugenholtz P."/>
            <person name="Kyrpides N.C."/>
            <person name="Klenk H.P."/>
            <person name="Lapidus A."/>
        </authorList>
    </citation>
    <scope>NUCLEOTIDE SEQUENCE [LARGE SCALE GENOMIC DNA]</scope>
    <source>
        <strain evidence="8">DSM 44963</strain>
    </source>
</reference>
<dbReference type="InterPro" id="IPR004358">
    <property type="entry name" value="Sig_transdc_His_kin-like_C"/>
</dbReference>
<evidence type="ECO:0000256" key="4">
    <source>
        <dbReference type="ARBA" id="ARBA00023012"/>
    </source>
</evidence>
<feature type="domain" description="Histidine kinase" evidence="6">
    <location>
        <begin position="263"/>
        <end position="461"/>
    </location>
</feature>
<dbReference type="PANTHER" id="PTHR43065:SF48">
    <property type="entry name" value="HISTIDINE KINASE"/>
    <property type="match status" value="1"/>
</dbReference>
<dbReference type="GO" id="GO:0000160">
    <property type="term" value="P:phosphorelay signal transduction system"/>
    <property type="evidence" value="ECO:0007669"/>
    <property type="project" value="UniProtKB-KW"/>
</dbReference>
<evidence type="ECO:0000256" key="2">
    <source>
        <dbReference type="ARBA" id="ARBA00012438"/>
    </source>
</evidence>